<proteinExistence type="predicted"/>
<sequence>SRKRIKNQMVVYQDHPEIEDMGFDLDAEKPVGIILPQTLTMGTVTRRAVENTWMTASNPKKNRIGSELKAIIQSPKGYKIVGADVDSEELWISSLIGDSQFGFHGATAMGWMTLQGTKSAETDLHSRTAKILNISRSEAKIFNYGRIYGAGLKFAIQLLKQFNKDLSEEKAQNLAVELFSKTKGKRFETFWHGGSESYMFNSLEGIANVECPETPILKCGITDALKCTREFMTSRVNWVVQSSGVDYLHLLLVSMNYLLEKYKIDARFMLSVHDEVRFLVKEQDKERAALALQISNLWTRAMFSYMLGIKDLPL</sequence>
<reference evidence="1" key="1">
    <citation type="submission" date="2021-06" db="EMBL/GenBank/DDBJ databases">
        <authorList>
            <person name="Kallberg Y."/>
            <person name="Tangrot J."/>
            <person name="Rosling A."/>
        </authorList>
    </citation>
    <scope>NUCLEOTIDE SEQUENCE</scope>
    <source>
        <strain evidence="1">CL356</strain>
    </source>
</reference>
<feature type="non-terminal residue" evidence="1">
    <location>
        <position position="1"/>
    </location>
</feature>
<name>A0ACA9QGU2_9GLOM</name>
<organism evidence="1 2">
    <name type="scientific">Acaulospora colombiana</name>
    <dbReference type="NCBI Taxonomy" id="27376"/>
    <lineage>
        <taxon>Eukaryota</taxon>
        <taxon>Fungi</taxon>
        <taxon>Fungi incertae sedis</taxon>
        <taxon>Mucoromycota</taxon>
        <taxon>Glomeromycotina</taxon>
        <taxon>Glomeromycetes</taxon>
        <taxon>Diversisporales</taxon>
        <taxon>Acaulosporaceae</taxon>
        <taxon>Acaulospora</taxon>
    </lineage>
</organism>
<comment type="caution">
    <text evidence="1">The sequence shown here is derived from an EMBL/GenBank/DDBJ whole genome shotgun (WGS) entry which is preliminary data.</text>
</comment>
<evidence type="ECO:0000313" key="2">
    <source>
        <dbReference type="Proteomes" id="UP000789525"/>
    </source>
</evidence>
<gene>
    <name evidence="1" type="ORF">ACOLOM_LOCUS12746</name>
</gene>
<keyword evidence="2" id="KW-1185">Reference proteome</keyword>
<evidence type="ECO:0000313" key="1">
    <source>
        <dbReference type="EMBL" id="CAG8752098.1"/>
    </source>
</evidence>
<dbReference type="Proteomes" id="UP000789525">
    <property type="component" value="Unassembled WGS sequence"/>
</dbReference>
<protein>
    <submittedName>
        <fullName evidence="1">11665_t:CDS:1</fullName>
    </submittedName>
</protein>
<feature type="non-terminal residue" evidence="1">
    <location>
        <position position="314"/>
    </location>
</feature>
<accession>A0ACA9QGU2</accession>
<dbReference type="EMBL" id="CAJVPT010053746">
    <property type="protein sequence ID" value="CAG8752098.1"/>
    <property type="molecule type" value="Genomic_DNA"/>
</dbReference>